<evidence type="ECO:0000259" key="1">
    <source>
        <dbReference type="Pfam" id="PF00144"/>
    </source>
</evidence>
<dbReference type="Pfam" id="PF00144">
    <property type="entry name" value="Beta-lactamase"/>
    <property type="match status" value="1"/>
</dbReference>
<feature type="domain" description="Beta-lactamase-related" evidence="1">
    <location>
        <begin position="87"/>
        <end position="380"/>
    </location>
</feature>
<dbReference type="RefSeq" id="WP_286213089.1">
    <property type="nucleotide sequence ID" value="NZ_AP027452.1"/>
</dbReference>
<organism evidence="2 3">
    <name type="scientific">Mycolicibacterium mageritense</name>
    <name type="common">Mycobacterium mageritense</name>
    <dbReference type="NCBI Taxonomy" id="53462"/>
    <lineage>
        <taxon>Bacteria</taxon>
        <taxon>Bacillati</taxon>
        <taxon>Actinomycetota</taxon>
        <taxon>Actinomycetes</taxon>
        <taxon>Mycobacteriales</taxon>
        <taxon>Mycobacteriaceae</taxon>
        <taxon>Mycolicibacterium</taxon>
    </lineage>
</organism>
<dbReference type="PANTHER" id="PTHR43283">
    <property type="entry name" value="BETA-LACTAMASE-RELATED"/>
    <property type="match status" value="1"/>
</dbReference>
<sequence>MLDDTGPMTGFPPAADRQVTLANWQQPEFLRWGFQHLCELLPTHRIAAPPLPRELEKHQAPLGDPPVIWPDGTAGTAEEVFAATYTDALLVLRNGRIADERYCGTMTDSTRHLLMSVSKSLVGCVAGILVDRGQLDPAAPVTEYVPDVADSGYRGATVRNVLDMRTGVAFREAYAAADSEVRAMERSVGWAPMEPDDPIGGYAYLRGIGSAGPHGGEFTYRSCDTDMLGWVCERAAGVRMADLISTLIWQPMGAEFDAEVVCDALGTAVHDGGVCATLRDLGRFGQLLLDDGTVDGQPVVPAQWLAETFAPGADVRAAFADTENEPMLPGGWYRNQFWFYRNASGPVLLCLGIHGQLVYVDRASGTVVVKMSSWPTAQDATFLAATLRACGAIAASG</sequence>
<evidence type="ECO:0000313" key="2">
    <source>
        <dbReference type="EMBL" id="BDY26287.1"/>
    </source>
</evidence>
<proteinExistence type="predicted"/>
<dbReference type="AlphaFoldDB" id="A0AAI8TPM6"/>
<keyword evidence="2" id="KW-0378">Hydrolase</keyword>
<name>A0AAI8TPM6_MYCME</name>
<dbReference type="SUPFAM" id="SSF56601">
    <property type="entry name" value="beta-lactamase/transpeptidase-like"/>
    <property type="match status" value="1"/>
</dbReference>
<dbReference type="EMBL" id="AP027452">
    <property type="protein sequence ID" value="BDY26287.1"/>
    <property type="molecule type" value="Genomic_DNA"/>
</dbReference>
<dbReference type="PANTHER" id="PTHR43283:SF7">
    <property type="entry name" value="BETA-LACTAMASE-RELATED DOMAIN-CONTAINING PROTEIN"/>
    <property type="match status" value="1"/>
</dbReference>
<dbReference type="InterPro" id="IPR001466">
    <property type="entry name" value="Beta-lactam-related"/>
</dbReference>
<evidence type="ECO:0000313" key="3">
    <source>
        <dbReference type="Proteomes" id="UP001241092"/>
    </source>
</evidence>
<dbReference type="EC" id="3.5.1.46" evidence="2"/>
<dbReference type="InterPro" id="IPR012338">
    <property type="entry name" value="Beta-lactam/transpept-like"/>
</dbReference>
<dbReference type="Gene3D" id="3.40.710.10">
    <property type="entry name" value="DD-peptidase/beta-lactamase superfamily"/>
    <property type="match status" value="1"/>
</dbReference>
<reference evidence="2" key="1">
    <citation type="submission" date="2023-03" db="EMBL/GenBank/DDBJ databases">
        <title>Draft genome sequence of a Mycolicibacterium mageritense strain H4_3_1 isolated from a hybrid biological-inorganic system reactor.</title>
        <authorList>
            <person name="Feng X."/>
            <person name="Kazama D."/>
            <person name="Sato K."/>
            <person name="Kobayashi H."/>
        </authorList>
    </citation>
    <scope>NUCLEOTIDE SEQUENCE</scope>
    <source>
        <strain evidence="2">H4_3_1</strain>
    </source>
</reference>
<dbReference type="GO" id="GO:0019875">
    <property type="term" value="F:6-aminohexanoate-dimer hydrolase activity"/>
    <property type="evidence" value="ECO:0007669"/>
    <property type="project" value="UniProtKB-EC"/>
</dbReference>
<dbReference type="InterPro" id="IPR050789">
    <property type="entry name" value="Diverse_Enzym_Activities"/>
</dbReference>
<dbReference type="Proteomes" id="UP001241092">
    <property type="component" value="Chromosome"/>
</dbReference>
<accession>A0AAI8TPM6</accession>
<protein>
    <submittedName>
        <fullName evidence="2">6-aminohexanoate-dimer hydrolase</fullName>
        <ecNumber evidence="2">3.5.1.46</ecNumber>
    </submittedName>
</protein>
<gene>
    <name evidence="2" type="primary">nylB'_2</name>
    <name evidence="2" type="ORF">hbim_00198</name>
</gene>